<accession>A0A914PTA1</accession>
<protein>
    <submittedName>
        <fullName evidence="2">BSD domain-containing protein</fullName>
    </submittedName>
</protein>
<organism evidence="1 2">
    <name type="scientific">Panagrolaimus davidi</name>
    <dbReference type="NCBI Taxonomy" id="227884"/>
    <lineage>
        <taxon>Eukaryota</taxon>
        <taxon>Metazoa</taxon>
        <taxon>Ecdysozoa</taxon>
        <taxon>Nematoda</taxon>
        <taxon>Chromadorea</taxon>
        <taxon>Rhabditida</taxon>
        <taxon>Tylenchina</taxon>
        <taxon>Panagrolaimomorpha</taxon>
        <taxon>Panagrolaimoidea</taxon>
        <taxon>Panagrolaimidae</taxon>
        <taxon>Panagrolaimus</taxon>
    </lineage>
</organism>
<sequence>MAKFDSDLEIQTQAKIILGNFNPNTDSLDYKKHHIQLTAKEDKMWKQFFLLTRRKCLNNDRIPKYVIEDFDGYERLPSSDEA</sequence>
<dbReference type="AlphaFoldDB" id="A0A914PTA1"/>
<name>A0A914PTA1_9BILA</name>
<evidence type="ECO:0000313" key="2">
    <source>
        <dbReference type="WBParaSite" id="PDA_v2.g21923.t1"/>
    </source>
</evidence>
<evidence type="ECO:0000313" key="1">
    <source>
        <dbReference type="Proteomes" id="UP000887578"/>
    </source>
</evidence>
<proteinExistence type="predicted"/>
<keyword evidence="1" id="KW-1185">Reference proteome</keyword>
<dbReference type="Proteomes" id="UP000887578">
    <property type="component" value="Unplaced"/>
</dbReference>
<dbReference type="WBParaSite" id="PDA_v2.g21923.t1">
    <property type="protein sequence ID" value="PDA_v2.g21923.t1"/>
    <property type="gene ID" value="PDA_v2.g21923"/>
</dbReference>
<reference evidence="2" key="1">
    <citation type="submission" date="2022-11" db="UniProtKB">
        <authorList>
            <consortium name="WormBaseParasite"/>
        </authorList>
    </citation>
    <scope>IDENTIFICATION</scope>
</reference>